<protein>
    <submittedName>
        <fullName evidence="1">Uncharacterized protein</fullName>
    </submittedName>
</protein>
<reference evidence="1" key="1">
    <citation type="journal article" date="2022" name="bioRxiv">
        <title>Sequencing and chromosome-scale assembly of the giantPleurodeles waltlgenome.</title>
        <authorList>
            <person name="Brown T."/>
            <person name="Elewa A."/>
            <person name="Iarovenko S."/>
            <person name="Subramanian E."/>
            <person name="Araus A.J."/>
            <person name="Petzold A."/>
            <person name="Susuki M."/>
            <person name="Suzuki K.-i.T."/>
            <person name="Hayashi T."/>
            <person name="Toyoda A."/>
            <person name="Oliveira C."/>
            <person name="Osipova E."/>
            <person name="Leigh N.D."/>
            <person name="Simon A."/>
            <person name="Yun M.H."/>
        </authorList>
    </citation>
    <scope>NUCLEOTIDE SEQUENCE</scope>
    <source>
        <strain evidence="1">20211129_DDA</strain>
        <tissue evidence="1">Liver</tissue>
    </source>
</reference>
<dbReference type="AlphaFoldDB" id="A0AAV7QZ14"/>
<comment type="caution">
    <text evidence="1">The sequence shown here is derived from an EMBL/GenBank/DDBJ whole genome shotgun (WGS) entry which is preliminary data.</text>
</comment>
<evidence type="ECO:0000313" key="1">
    <source>
        <dbReference type="EMBL" id="KAJ1143660.1"/>
    </source>
</evidence>
<name>A0AAV7QZ14_PLEWA</name>
<keyword evidence="2" id="KW-1185">Reference proteome</keyword>
<organism evidence="1 2">
    <name type="scientific">Pleurodeles waltl</name>
    <name type="common">Iberian ribbed newt</name>
    <dbReference type="NCBI Taxonomy" id="8319"/>
    <lineage>
        <taxon>Eukaryota</taxon>
        <taxon>Metazoa</taxon>
        <taxon>Chordata</taxon>
        <taxon>Craniata</taxon>
        <taxon>Vertebrata</taxon>
        <taxon>Euteleostomi</taxon>
        <taxon>Amphibia</taxon>
        <taxon>Batrachia</taxon>
        <taxon>Caudata</taxon>
        <taxon>Salamandroidea</taxon>
        <taxon>Salamandridae</taxon>
        <taxon>Pleurodelinae</taxon>
        <taxon>Pleurodeles</taxon>
    </lineage>
</organism>
<gene>
    <name evidence="1" type="ORF">NDU88_009965</name>
</gene>
<evidence type="ECO:0000313" key="2">
    <source>
        <dbReference type="Proteomes" id="UP001066276"/>
    </source>
</evidence>
<sequence>MNLDQSQFTPCAPAETPDVTLNMVHTNNGKTSAVIAGTRETPKGKGEASISNGSLTNMLIEHSPKFEELLTAVLDIKSTLGPKIDALRIDMGHARKDYKKLKEHVNNTESMLATFHPTVTDNGKHLQMLQNLVKFIRR</sequence>
<dbReference type="Proteomes" id="UP001066276">
    <property type="component" value="Chromosome 6"/>
</dbReference>
<dbReference type="EMBL" id="JANPWB010000010">
    <property type="protein sequence ID" value="KAJ1143660.1"/>
    <property type="molecule type" value="Genomic_DNA"/>
</dbReference>
<accession>A0AAV7QZ14</accession>
<proteinExistence type="predicted"/>